<dbReference type="Pfam" id="PF03407">
    <property type="entry name" value="Nucleotid_trans"/>
    <property type="match status" value="1"/>
</dbReference>
<evidence type="ECO:0000256" key="1">
    <source>
        <dbReference type="ARBA" id="ARBA00007033"/>
    </source>
</evidence>
<dbReference type="GO" id="GO:0016757">
    <property type="term" value="F:glycosyltransferase activity"/>
    <property type="evidence" value="ECO:0007669"/>
    <property type="project" value="TreeGrafter"/>
</dbReference>
<evidence type="ECO:0000313" key="5">
    <source>
        <dbReference type="Proteomes" id="UP001295423"/>
    </source>
</evidence>
<dbReference type="Proteomes" id="UP001295423">
    <property type="component" value="Unassembled WGS sequence"/>
</dbReference>
<feature type="compositionally biased region" description="Polar residues" evidence="2">
    <location>
        <begin position="30"/>
        <end position="46"/>
    </location>
</feature>
<dbReference type="PANTHER" id="PTHR47032">
    <property type="entry name" value="UDP-D-XYLOSE:L-FUCOSE ALPHA-1,3-D-XYLOSYLTRANSFERASE-RELATED"/>
    <property type="match status" value="1"/>
</dbReference>
<dbReference type="AlphaFoldDB" id="A0AAD2JN74"/>
<feature type="region of interest" description="Disordered" evidence="2">
    <location>
        <begin position="1"/>
        <end position="46"/>
    </location>
</feature>
<gene>
    <name evidence="4" type="ORF">CYCCA115_LOCUS21954</name>
</gene>
<organism evidence="4 5">
    <name type="scientific">Cylindrotheca closterium</name>
    <dbReference type="NCBI Taxonomy" id="2856"/>
    <lineage>
        <taxon>Eukaryota</taxon>
        <taxon>Sar</taxon>
        <taxon>Stramenopiles</taxon>
        <taxon>Ochrophyta</taxon>
        <taxon>Bacillariophyta</taxon>
        <taxon>Bacillariophyceae</taxon>
        <taxon>Bacillariophycidae</taxon>
        <taxon>Bacillariales</taxon>
        <taxon>Bacillariaceae</taxon>
        <taxon>Cylindrotheca</taxon>
    </lineage>
</organism>
<protein>
    <recommendedName>
        <fullName evidence="3">Nucleotide-diphospho-sugar transferase domain-containing protein</fullName>
    </recommendedName>
</protein>
<dbReference type="EMBL" id="CAKOGP040002280">
    <property type="protein sequence ID" value="CAJ1966370.1"/>
    <property type="molecule type" value="Genomic_DNA"/>
</dbReference>
<dbReference type="InterPro" id="IPR052636">
    <property type="entry name" value="UDP-D-xylose:L-fucose_XylT"/>
</dbReference>
<accession>A0AAD2JN74</accession>
<dbReference type="InterPro" id="IPR005069">
    <property type="entry name" value="Nucl-diP-sugar_transferase"/>
</dbReference>
<evidence type="ECO:0000259" key="3">
    <source>
        <dbReference type="Pfam" id="PF03407"/>
    </source>
</evidence>
<name>A0AAD2JN74_9STRA</name>
<dbReference type="GO" id="GO:0005794">
    <property type="term" value="C:Golgi apparatus"/>
    <property type="evidence" value="ECO:0007669"/>
    <property type="project" value="TreeGrafter"/>
</dbReference>
<dbReference type="InterPro" id="IPR029044">
    <property type="entry name" value="Nucleotide-diphossugar_trans"/>
</dbReference>
<feature type="compositionally biased region" description="Polar residues" evidence="2">
    <location>
        <begin position="9"/>
        <end position="21"/>
    </location>
</feature>
<proteinExistence type="inferred from homology"/>
<sequence length="341" mass="38157">MGEVFDGLESSTSAEAHTIETNAPIEPTIAPTTLSPTIAPTKAKNSTSESVTLSRWPSLSRNIADSKNRLIVLIASCPYLDLVDNLVQSLLALELHNYVVVPLDESARSYAIELLGADHVVAVPPFAPSLPALKQAKFNSPAFAKITSVRPQVLHAFLDQGFTIFYNDVDVVWRKNIFEVFDPAGENTETSDAVDMVAMVDSHPVEEAFICSCYLYLKPTSPMKNFLLHWQSLMDGAAKKEKKKRYKNDQEAIYDAYQDITKPKNGKESSLKATLYPSDNEFFPSGAVYDIWPGEKQSNAYLVHNNFIRGHNFKINRFLRWNLWKPSSKMEEMDLTCNGKA</sequence>
<evidence type="ECO:0000256" key="2">
    <source>
        <dbReference type="SAM" id="MobiDB-lite"/>
    </source>
</evidence>
<evidence type="ECO:0000313" key="4">
    <source>
        <dbReference type="EMBL" id="CAJ1966370.1"/>
    </source>
</evidence>
<dbReference type="PANTHER" id="PTHR47032:SF1">
    <property type="entry name" value="UDP-D-XYLOSE:L-FUCOSE ALPHA-1,3-D-XYLOSYLTRANSFERASE-RELATED"/>
    <property type="match status" value="1"/>
</dbReference>
<keyword evidence="5" id="KW-1185">Reference proteome</keyword>
<comment type="caution">
    <text evidence="4">The sequence shown here is derived from an EMBL/GenBank/DDBJ whole genome shotgun (WGS) entry which is preliminary data.</text>
</comment>
<feature type="domain" description="Nucleotide-diphospho-sugar transferase" evidence="3">
    <location>
        <begin position="95"/>
        <end position="318"/>
    </location>
</feature>
<dbReference type="SUPFAM" id="SSF53448">
    <property type="entry name" value="Nucleotide-diphospho-sugar transferases"/>
    <property type="match status" value="1"/>
</dbReference>
<comment type="similarity">
    <text evidence="1">Belongs to the glycosyltransferase 77 family.</text>
</comment>
<reference evidence="4" key="1">
    <citation type="submission" date="2023-08" db="EMBL/GenBank/DDBJ databases">
        <authorList>
            <person name="Audoor S."/>
            <person name="Bilcke G."/>
        </authorList>
    </citation>
    <scope>NUCLEOTIDE SEQUENCE</scope>
</reference>